<gene>
    <name evidence="2" type="ORF">D9758_007341</name>
</gene>
<dbReference type="Proteomes" id="UP000559256">
    <property type="component" value="Unassembled WGS sequence"/>
</dbReference>
<protein>
    <submittedName>
        <fullName evidence="2">Uncharacterized protein</fullName>
    </submittedName>
</protein>
<reference evidence="2 3" key="1">
    <citation type="journal article" date="2020" name="ISME J.">
        <title>Uncovering the hidden diversity of litter-decomposition mechanisms in mushroom-forming fungi.</title>
        <authorList>
            <person name="Floudas D."/>
            <person name="Bentzer J."/>
            <person name="Ahren D."/>
            <person name="Johansson T."/>
            <person name="Persson P."/>
            <person name="Tunlid A."/>
        </authorList>
    </citation>
    <scope>NUCLEOTIDE SEQUENCE [LARGE SCALE GENOMIC DNA]</scope>
    <source>
        <strain evidence="2 3">CBS 291.85</strain>
    </source>
</reference>
<keyword evidence="3" id="KW-1185">Reference proteome</keyword>
<feature type="transmembrane region" description="Helical" evidence="1">
    <location>
        <begin position="13"/>
        <end position="40"/>
    </location>
</feature>
<evidence type="ECO:0000313" key="3">
    <source>
        <dbReference type="Proteomes" id="UP000559256"/>
    </source>
</evidence>
<sequence length="152" mass="17109">MFCKISDTVIMKISAACVIFAMLCIMLIEICIAVTVCRHWKAFHKLAKYERDSRKWENCKSIIRFTFFFMLAALCFGISIALSFGETNDWDPVLNARSNIVTEIMPMAVAVTFGTQKDILRSLIICKRRKHLAEDNIAAGQAISQNKAAIPA</sequence>
<comment type="caution">
    <text evidence="2">The sequence shown here is derived from an EMBL/GenBank/DDBJ whole genome shotgun (WGS) entry which is preliminary data.</text>
</comment>
<organism evidence="2 3">
    <name type="scientific">Tetrapyrgos nigripes</name>
    <dbReference type="NCBI Taxonomy" id="182062"/>
    <lineage>
        <taxon>Eukaryota</taxon>
        <taxon>Fungi</taxon>
        <taxon>Dikarya</taxon>
        <taxon>Basidiomycota</taxon>
        <taxon>Agaricomycotina</taxon>
        <taxon>Agaricomycetes</taxon>
        <taxon>Agaricomycetidae</taxon>
        <taxon>Agaricales</taxon>
        <taxon>Marasmiineae</taxon>
        <taxon>Marasmiaceae</taxon>
        <taxon>Tetrapyrgos</taxon>
    </lineage>
</organism>
<keyword evidence="1" id="KW-1133">Transmembrane helix</keyword>
<dbReference type="EMBL" id="JAACJM010000039">
    <property type="protein sequence ID" value="KAF5361696.1"/>
    <property type="molecule type" value="Genomic_DNA"/>
</dbReference>
<name>A0A8H5GB56_9AGAR</name>
<evidence type="ECO:0000313" key="2">
    <source>
        <dbReference type="EMBL" id="KAF5361696.1"/>
    </source>
</evidence>
<feature type="transmembrane region" description="Helical" evidence="1">
    <location>
        <begin position="61"/>
        <end position="84"/>
    </location>
</feature>
<evidence type="ECO:0000256" key="1">
    <source>
        <dbReference type="SAM" id="Phobius"/>
    </source>
</evidence>
<dbReference type="OrthoDB" id="2896404at2759"/>
<keyword evidence="1" id="KW-0812">Transmembrane</keyword>
<proteinExistence type="predicted"/>
<dbReference type="AlphaFoldDB" id="A0A8H5GB56"/>
<accession>A0A8H5GB56</accession>
<keyword evidence="1" id="KW-0472">Membrane</keyword>